<accession>R7ZSA2</accession>
<protein>
    <submittedName>
        <fullName evidence="1">Uncharacterized protein</fullName>
    </submittedName>
</protein>
<proteinExistence type="predicted"/>
<dbReference type="AlphaFoldDB" id="R7ZSA2"/>
<name>R7ZSA2_9BACT</name>
<organism evidence="1 2">
    <name type="scientific">Lunatimonas lonarensis</name>
    <dbReference type="NCBI Taxonomy" id="1232681"/>
    <lineage>
        <taxon>Bacteria</taxon>
        <taxon>Pseudomonadati</taxon>
        <taxon>Bacteroidota</taxon>
        <taxon>Cytophagia</taxon>
        <taxon>Cytophagales</taxon>
        <taxon>Cyclobacteriaceae</taxon>
    </lineage>
</organism>
<dbReference type="EMBL" id="AQHR01000069">
    <property type="protein sequence ID" value="EON76967.1"/>
    <property type="molecule type" value="Genomic_DNA"/>
</dbReference>
<sequence>MVGNSFGGYVNVQLRTFDCFEEVIKSLPRVINDLAFYGKWDICLYQVPTHFRLIEKPKYYKIPDKGKMIFKLDHLIATSFMDIFVNFSVIHLALCDKKISRQAKSLKTDFDIRLTETYITIQLDEPFFQKPINLNQFHGDTDKLFDSYRY</sequence>
<dbReference type="STRING" id="1232681.ADIS_2510"/>
<evidence type="ECO:0000313" key="2">
    <source>
        <dbReference type="Proteomes" id="UP000013909"/>
    </source>
</evidence>
<keyword evidence="2" id="KW-1185">Reference proteome</keyword>
<reference evidence="1 2" key="1">
    <citation type="submission" date="2013-02" db="EMBL/GenBank/DDBJ databases">
        <title>A novel strain isolated from Lonar lake, Maharashtra, India.</title>
        <authorList>
            <person name="Singh A."/>
        </authorList>
    </citation>
    <scope>NUCLEOTIDE SEQUENCE [LARGE SCALE GENOMIC DNA]</scope>
    <source>
        <strain evidence="1 2">AK24</strain>
    </source>
</reference>
<dbReference type="Proteomes" id="UP000013909">
    <property type="component" value="Unassembled WGS sequence"/>
</dbReference>
<gene>
    <name evidence="1" type="ORF">ADIS_2510</name>
</gene>
<comment type="caution">
    <text evidence="1">The sequence shown here is derived from an EMBL/GenBank/DDBJ whole genome shotgun (WGS) entry which is preliminary data.</text>
</comment>
<evidence type="ECO:0000313" key="1">
    <source>
        <dbReference type="EMBL" id="EON76967.1"/>
    </source>
</evidence>